<dbReference type="EnsemblMetazoa" id="PPA36854.1">
    <property type="protein sequence ID" value="PPA36854.1"/>
    <property type="gene ID" value="WBGene00275223"/>
</dbReference>
<gene>
    <name evidence="1" type="primary">WBGene00275223</name>
</gene>
<organism evidence="1 2">
    <name type="scientific">Pristionchus pacificus</name>
    <name type="common">Parasitic nematode worm</name>
    <dbReference type="NCBI Taxonomy" id="54126"/>
    <lineage>
        <taxon>Eukaryota</taxon>
        <taxon>Metazoa</taxon>
        <taxon>Ecdysozoa</taxon>
        <taxon>Nematoda</taxon>
        <taxon>Chromadorea</taxon>
        <taxon>Rhabditida</taxon>
        <taxon>Rhabditina</taxon>
        <taxon>Diplogasteromorpha</taxon>
        <taxon>Diplogasteroidea</taxon>
        <taxon>Neodiplogasteridae</taxon>
        <taxon>Pristionchus</taxon>
    </lineage>
</organism>
<accession>A0A8R1UQX5</accession>
<keyword evidence="2" id="KW-1185">Reference proteome</keyword>
<reference evidence="1" key="2">
    <citation type="submission" date="2022-06" db="UniProtKB">
        <authorList>
            <consortium name="EnsemblMetazoa"/>
        </authorList>
    </citation>
    <scope>IDENTIFICATION</scope>
    <source>
        <strain evidence="1">PS312</strain>
    </source>
</reference>
<reference evidence="2" key="1">
    <citation type="journal article" date="2008" name="Nat. Genet.">
        <title>The Pristionchus pacificus genome provides a unique perspective on nematode lifestyle and parasitism.</title>
        <authorList>
            <person name="Dieterich C."/>
            <person name="Clifton S.W."/>
            <person name="Schuster L.N."/>
            <person name="Chinwalla A."/>
            <person name="Delehaunty K."/>
            <person name="Dinkelacker I."/>
            <person name="Fulton L."/>
            <person name="Fulton R."/>
            <person name="Godfrey J."/>
            <person name="Minx P."/>
            <person name="Mitreva M."/>
            <person name="Roeseler W."/>
            <person name="Tian H."/>
            <person name="Witte H."/>
            <person name="Yang S.P."/>
            <person name="Wilson R.K."/>
            <person name="Sommer R.J."/>
        </authorList>
    </citation>
    <scope>NUCLEOTIDE SEQUENCE [LARGE SCALE GENOMIC DNA]</scope>
    <source>
        <strain evidence="2">PS312</strain>
    </source>
</reference>
<proteinExistence type="predicted"/>
<dbReference type="AlphaFoldDB" id="A0A2A6BP55"/>
<evidence type="ECO:0000313" key="1">
    <source>
        <dbReference type="EnsemblMetazoa" id="PPA36854.1"/>
    </source>
</evidence>
<dbReference type="Proteomes" id="UP000005239">
    <property type="component" value="Unassembled WGS sequence"/>
</dbReference>
<protein>
    <submittedName>
        <fullName evidence="1">Uncharacterized protein</fullName>
    </submittedName>
</protein>
<accession>A0A2A6BP55</accession>
<sequence length="225" mass="26134">MRDIYLIIAMGLPLIITFSFGLAWAICSLYQWISEKCRDPVEFEPVELDHLDSVTGWVEPMSAECLLLNERVLMPLDRRSDTYSNASTVRIDDCEIISGEKYSKTKNNETKKKSKKTVTIRESVMVLMTINIFILHVEPPLAPDDVASKSGIFAKPDRSIREKMMKTRFRRDVIWSQRRLDVQNEYAYRLQHPREPQITELQRIDIFELCQTSLNLLDSYANGLI</sequence>
<name>A0A2A6BP55_PRIPA</name>
<evidence type="ECO:0000313" key="2">
    <source>
        <dbReference type="Proteomes" id="UP000005239"/>
    </source>
</evidence>